<feature type="chain" id="PRO_5020430368" description="Bacterial surface antigen (D15) domain-containing protein" evidence="6">
    <location>
        <begin position="35"/>
        <end position="825"/>
    </location>
</feature>
<dbReference type="Proteomes" id="UP000294850">
    <property type="component" value="Unassembled WGS sequence"/>
</dbReference>
<proteinExistence type="predicted"/>
<dbReference type="PANTHER" id="PTHR12815:SF47">
    <property type="entry name" value="TRANSLOCATION AND ASSEMBLY MODULE SUBUNIT TAMA"/>
    <property type="match status" value="1"/>
</dbReference>
<name>A0A4R5DLA6_9BACT</name>
<evidence type="ECO:0000256" key="6">
    <source>
        <dbReference type="SAM" id="SignalP"/>
    </source>
</evidence>
<evidence type="ECO:0000256" key="3">
    <source>
        <dbReference type="ARBA" id="ARBA00022729"/>
    </source>
</evidence>
<comment type="subcellular location">
    <subcellularLocation>
        <location evidence="1">Membrane</location>
    </subcellularLocation>
</comment>
<comment type="caution">
    <text evidence="8">The sequence shown here is derived from an EMBL/GenBank/DDBJ whole genome shotgun (WGS) entry which is preliminary data.</text>
</comment>
<feature type="signal peptide" evidence="6">
    <location>
        <begin position="1"/>
        <end position="34"/>
    </location>
</feature>
<evidence type="ECO:0000256" key="4">
    <source>
        <dbReference type="ARBA" id="ARBA00023136"/>
    </source>
</evidence>
<gene>
    <name evidence="8" type="ORF">E0F88_20880</name>
</gene>
<keyword evidence="2" id="KW-0812">Transmembrane</keyword>
<dbReference type="GO" id="GO:0019867">
    <property type="term" value="C:outer membrane"/>
    <property type="evidence" value="ECO:0007669"/>
    <property type="project" value="InterPro"/>
</dbReference>
<reference evidence="8 9" key="1">
    <citation type="submission" date="2019-03" db="EMBL/GenBank/DDBJ databases">
        <title>Dyadobacter AR-3-6 sp. nov., isolated from arctic soil.</title>
        <authorList>
            <person name="Chaudhary D.K."/>
        </authorList>
    </citation>
    <scope>NUCLEOTIDE SEQUENCE [LARGE SCALE GENOMIC DNA]</scope>
    <source>
        <strain evidence="8 9">AR-3-6</strain>
    </source>
</reference>
<keyword evidence="9" id="KW-1185">Reference proteome</keyword>
<evidence type="ECO:0000313" key="9">
    <source>
        <dbReference type="Proteomes" id="UP000294850"/>
    </source>
</evidence>
<dbReference type="Gene3D" id="2.40.160.50">
    <property type="entry name" value="membrane protein fhac: a member of the omp85/tpsb transporter family"/>
    <property type="match status" value="1"/>
</dbReference>
<evidence type="ECO:0000256" key="1">
    <source>
        <dbReference type="ARBA" id="ARBA00004370"/>
    </source>
</evidence>
<feature type="domain" description="Bacterial surface antigen (D15)" evidence="7">
    <location>
        <begin position="606"/>
        <end position="773"/>
    </location>
</feature>
<keyword evidence="3 6" id="KW-0732">Signal</keyword>
<sequence>MTCSVKFFKSKKMRINTLAFLIICVLLNSCSVQKYVPEGQALYVGNKVKVQADTITKPNVSDLADNLESIIKPAPNKTLFGFPWKVWFYYFIGEPKDEGGLRSWFRKKLGEPPIYASQRIVDINAKNMVSFMDNEGYYKSSASGKLNYSKKKTATAEYEAYVMPRYFINEIKFVVPDSSTFNKDLVLTNKNTYFRKGDPIRLDVATAERVRIDQELKGKGYYYFNPDYLIVRVDSTIGRQDSTMAPQQVNLYLEVKKETAQTALKQYYINGIFVNTGTNEDTSADSAVNRGPARRGIAVTDPGKLYKRRIFYDAIGFRKGDLYNNKTQELSLTRLVNFSNFKFVKNNFELVPRSDSALLNVTYELAPLKKKSIQTILSASTKSNNLGGSQIDVSWKNRNFLRGAEILTLTAYYGFDIQLGGNRIENPNRVGNEFTRYGARAALSFPRFVIPFYRVRPEKSQVLPKTVLSLNYENRVQKGFYTTTSIRADWAYVWSKSAQLEHTLTPIAWNYVRTGNVNTELLGRIAENPNTNPLDLYRYFQLIDQQFFIMGSNYNISFRPKPRPFSKNQFILLGGVDYGGNLLSLLAGKNKVDSLPKEFLKTPILQFAKFDGEVRYYRTINSKIKWANRFIGGVAIPFGNSRTMQLPQFKQYFAGGSTGLRAFRARALGPGAYNPDTTSVRLFGYNAFGDIRLEFNSEVRVKFTDIINGAVFVDAGNIWSYRGSAEDGYGAESVFKKGFLNQVAVGGGIGLRLDFSFLVFRLDLATPFRKPWYTVTPADSDPNAPFDPDAPVQYKNPWVFKEINFGSRTWRKENLVLNIAVGLPF</sequence>
<evidence type="ECO:0000256" key="5">
    <source>
        <dbReference type="ARBA" id="ARBA00023237"/>
    </source>
</evidence>
<dbReference type="InterPro" id="IPR000184">
    <property type="entry name" value="Bac_surfAg_D15"/>
</dbReference>
<accession>A0A4R5DLA6</accession>
<organism evidence="8 9">
    <name type="scientific">Dyadobacter psychrotolerans</name>
    <dbReference type="NCBI Taxonomy" id="2541721"/>
    <lineage>
        <taxon>Bacteria</taxon>
        <taxon>Pseudomonadati</taxon>
        <taxon>Bacteroidota</taxon>
        <taxon>Cytophagia</taxon>
        <taxon>Cytophagales</taxon>
        <taxon>Spirosomataceae</taxon>
        <taxon>Dyadobacter</taxon>
    </lineage>
</organism>
<dbReference type="InterPro" id="IPR039910">
    <property type="entry name" value="D15-like"/>
</dbReference>
<evidence type="ECO:0000256" key="2">
    <source>
        <dbReference type="ARBA" id="ARBA00022692"/>
    </source>
</evidence>
<keyword evidence="5" id="KW-0998">Cell outer membrane</keyword>
<evidence type="ECO:0000259" key="7">
    <source>
        <dbReference type="Pfam" id="PF01103"/>
    </source>
</evidence>
<dbReference type="Pfam" id="PF01103">
    <property type="entry name" value="Omp85"/>
    <property type="match status" value="1"/>
</dbReference>
<keyword evidence="4" id="KW-0472">Membrane</keyword>
<dbReference type="OrthoDB" id="9814535at2"/>
<dbReference type="EMBL" id="SMFL01000008">
    <property type="protein sequence ID" value="TDE12804.1"/>
    <property type="molecule type" value="Genomic_DNA"/>
</dbReference>
<evidence type="ECO:0000313" key="8">
    <source>
        <dbReference type="EMBL" id="TDE12804.1"/>
    </source>
</evidence>
<protein>
    <recommendedName>
        <fullName evidence="7">Bacterial surface antigen (D15) domain-containing protein</fullName>
    </recommendedName>
</protein>
<dbReference type="AlphaFoldDB" id="A0A4R5DLA6"/>
<dbReference type="PANTHER" id="PTHR12815">
    <property type="entry name" value="SORTING AND ASSEMBLY MACHINERY SAMM50 PROTEIN FAMILY MEMBER"/>
    <property type="match status" value="1"/>
</dbReference>